<sequence>MNLSDLSDEEVKPIISDLEQRRLDGKLKRAFPDWYFPQRKEAERNLLKSFIEKGGKPERNSPHYFCLGKSKGIELGYNNDFKTVELPIELVEKDVLFSIGDTLFTFSKSHTEKIKWKNEWYQGKLYNYEETVEIIKELKLDLNNTESLNQNKIACIEGLIWSDKILKEVLEKTNYNNL</sequence>
<evidence type="ECO:0000313" key="1">
    <source>
        <dbReference type="EMBL" id="TBN15759.1"/>
    </source>
</evidence>
<dbReference type="RefSeq" id="WP_188407893.1">
    <property type="nucleotide sequence ID" value="NZ_BMEE01000003.1"/>
</dbReference>
<organism evidence="1 2">
    <name type="scientific">Hyunsoonleella pacifica</name>
    <dbReference type="NCBI Taxonomy" id="1080224"/>
    <lineage>
        <taxon>Bacteria</taxon>
        <taxon>Pseudomonadati</taxon>
        <taxon>Bacteroidota</taxon>
        <taxon>Flavobacteriia</taxon>
        <taxon>Flavobacteriales</taxon>
        <taxon>Flavobacteriaceae</taxon>
    </lineage>
</organism>
<evidence type="ECO:0000313" key="2">
    <source>
        <dbReference type="Proteomes" id="UP000292372"/>
    </source>
</evidence>
<keyword evidence="2" id="KW-1185">Reference proteome</keyword>
<protein>
    <submittedName>
        <fullName evidence="1">Uncharacterized protein</fullName>
    </submittedName>
</protein>
<proteinExistence type="predicted"/>
<dbReference type="AlphaFoldDB" id="A0A4Q9FR68"/>
<dbReference type="EMBL" id="SIRS01000004">
    <property type="protein sequence ID" value="TBN15759.1"/>
    <property type="molecule type" value="Genomic_DNA"/>
</dbReference>
<name>A0A4Q9FR68_9FLAO</name>
<accession>A0A4Q9FR68</accession>
<comment type="caution">
    <text evidence="1">The sequence shown here is derived from an EMBL/GenBank/DDBJ whole genome shotgun (WGS) entry which is preliminary data.</text>
</comment>
<gene>
    <name evidence="1" type="ORF">EYD46_11600</name>
</gene>
<reference evidence="1 2" key="1">
    <citation type="journal article" date="2015" name="Int. J. Syst. Evol. Microbiol.">
        <title>Hyunsoonleella pacifica sp. nov., isolated from seawater of South Pacific Gyre.</title>
        <authorList>
            <person name="Gao X."/>
            <person name="Zhang Z."/>
            <person name="Dai X."/>
            <person name="Zhang X.H."/>
        </authorList>
    </citation>
    <scope>NUCLEOTIDE SEQUENCE [LARGE SCALE GENOMIC DNA]</scope>
    <source>
        <strain evidence="1 2">SW033</strain>
    </source>
</reference>
<dbReference type="Proteomes" id="UP000292372">
    <property type="component" value="Unassembled WGS sequence"/>
</dbReference>